<dbReference type="AlphaFoldDB" id="A0A2G8KP92"/>
<keyword evidence="2" id="KW-1185">Reference proteome</keyword>
<accession>A0A2G8KP92</accession>
<proteinExistence type="predicted"/>
<sequence>MHQWSQRSRLYCPTITELSVEKEDTESSDEHAVSSSLLAPRDRPYVVCIQGYSAEKDLLLHTLNKETLIVGNQLSARAEGSAMKLRHTVARPDVLLQHCILSCHHVTDLDSSSFSFDKFLVTLEPCSGGRCPKRFSSRPGDRTEAGGSHLCRKLLPLYLARCVPPNARISLDYDG</sequence>
<name>A0A2G8KP92_STIJA</name>
<reference evidence="1 2" key="1">
    <citation type="journal article" date="2017" name="PLoS Biol.">
        <title>The sea cucumber genome provides insights into morphological evolution and visceral regeneration.</title>
        <authorList>
            <person name="Zhang X."/>
            <person name="Sun L."/>
            <person name="Yuan J."/>
            <person name="Sun Y."/>
            <person name="Gao Y."/>
            <person name="Zhang L."/>
            <person name="Li S."/>
            <person name="Dai H."/>
            <person name="Hamel J.F."/>
            <person name="Liu C."/>
            <person name="Yu Y."/>
            <person name="Liu S."/>
            <person name="Lin W."/>
            <person name="Guo K."/>
            <person name="Jin S."/>
            <person name="Xu P."/>
            <person name="Storey K.B."/>
            <person name="Huan P."/>
            <person name="Zhang T."/>
            <person name="Zhou Y."/>
            <person name="Zhang J."/>
            <person name="Lin C."/>
            <person name="Li X."/>
            <person name="Xing L."/>
            <person name="Huo D."/>
            <person name="Sun M."/>
            <person name="Wang L."/>
            <person name="Mercier A."/>
            <person name="Li F."/>
            <person name="Yang H."/>
            <person name="Xiang J."/>
        </authorList>
    </citation>
    <scope>NUCLEOTIDE SEQUENCE [LARGE SCALE GENOMIC DNA]</scope>
    <source>
        <strain evidence="1">Shaxun</strain>
        <tissue evidence="1">Muscle</tissue>
    </source>
</reference>
<evidence type="ECO:0000313" key="1">
    <source>
        <dbReference type="EMBL" id="PIK49785.1"/>
    </source>
</evidence>
<gene>
    <name evidence="1" type="ORF">BSL78_13338</name>
</gene>
<dbReference type="Proteomes" id="UP000230750">
    <property type="component" value="Unassembled WGS sequence"/>
</dbReference>
<organism evidence="1 2">
    <name type="scientific">Stichopus japonicus</name>
    <name type="common">Sea cucumber</name>
    <dbReference type="NCBI Taxonomy" id="307972"/>
    <lineage>
        <taxon>Eukaryota</taxon>
        <taxon>Metazoa</taxon>
        <taxon>Echinodermata</taxon>
        <taxon>Eleutherozoa</taxon>
        <taxon>Echinozoa</taxon>
        <taxon>Holothuroidea</taxon>
        <taxon>Aspidochirotacea</taxon>
        <taxon>Aspidochirotida</taxon>
        <taxon>Stichopodidae</taxon>
        <taxon>Apostichopus</taxon>
    </lineage>
</organism>
<comment type="caution">
    <text evidence="1">The sequence shown here is derived from an EMBL/GenBank/DDBJ whole genome shotgun (WGS) entry which is preliminary data.</text>
</comment>
<dbReference type="EMBL" id="MRZV01000447">
    <property type="protein sequence ID" value="PIK49785.1"/>
    <property type="molecule type" value="Genomic_DNA"/>
</dbReference>
<evidence type="ECO:0000313" key="2">
    <source>
        <dbReference type="Proteomes" id="UP000230750"/>
    </source>
</evidence>
<protein>
    <submittedName>
        <fullName evidence="1">Putative ras-associating and dilute domain-containing protein-like</fullName>
    </submittedName>
</protein>